<feature type="region of interest" description="Disordered" evidence="1">
    <location>
        <begin position="163"/>
        <end position="191"/>
    </location>
</feature>
<evidence type="ECO:0000313" key="2">
    <source>
        <dbReference type="EMBL" id="SKL39325.1"/>
    </source>
</evidence>
<reference evidence="2 3" key="1">
    <citation type="submission" date="2016-11" db="EMBL/GenBank/DDBJ databases">
        <authorList>
            <consortium name="Pathogen Informatics"/>
        </authorList>
    </citation>
    <scope>NUCLEOTIDE SEQUENCE [LARGE SCALE GENOMIC DNA]</scope>
    <source>
        <strain evidence="2 3">911</strain>
    </source>
</reference>
<name>A0A1U5FH58_9MYCO</name>
<dbReference type="EMBL" id="FVGW01000001">
    <property type="protein sequence ID" value="SKL39325.1"/>
    <property type="molecule type" value="Genomic_DNA"/>
</dbReference>
<dbReference type="RefSeq" id="WP_005137782.1">
    <property type="nucleotide sequence ID" value="NZ_FVGW01000001.1"/>
</dbReference>
<proteinExistence type="predicted"/>
<protein>
    <submittedName>
        <fullName evidence="2">Uncharacterized protein</fullName>
    </submittedName>
</protein>
<dbReference type="AlphaFoldDB" id="A0A1U5FH58"/>
<sequence>MRGSYSTPDVPDSSATPTTPCDGKFTFEWTDYDDQLAVTIDPATFDTPVLAGELAVTWLQVLTEFGRNERSLTTGLLDLLRSIGLLPLTDDAKSKFVVRDLRRSHLDLWELNMLARHREAKSDTAYRKVVHVFALLRRHEDDHPGSLHKEVADRLARQPRLWHHRNDGLPPLSPEESERGAAGLTRRRRVP</sequence>
<gene>
    <name evidence="2" type="ORF">SAMEA2259716_00373</name>
</gene>
<accession>A0A1U5FH58</accession>
<dbReference type="Proteomes" id="UP000190074">
    <property type="component" value="Unassembled WGS sequence"/>
</dbReference>
<evidence type="ECO:0000256" key="1">
    <source>
        <dbReference type="SAM" id="MobiDB-lite"/>
    </source>
</evidence>
<evidence type="ECO:0000313" key="3">
    <source>
        <dbReference type="Proteomes" id="UP000190074"/>
    </source>
</evidence>
<organism evidence="2 3">
    <name type="scientific">Mycobacteroides abscessus subsp. massiliense</name>
    <dbReference type="NCBI Taxonomy" id="1962118"/>
    <lineage>
        <taxon>Bacteria</taxon>
        <taxon>Bacillati</taxon>
        <taxon>Actinomycetota</taxon>
        <taxon>Actinomycetes</taxon>
        <taxon>Mycobacteriales</taxon>
        <taxon>Mycobacteriaceae</taxon>
        <taxon>Mycobacteroides</taxon>
        <taxon>Mycobacteroides abscessus</taxon>
    </lineage>
</organism>